<gene>
    <name evidence="9" type="ORF">SCARR_04152</name>
</gene>
<dbReference type="AlphaFoldDB" id="A0A6C2US45"/>
<proteinExistence type="inferred from homology"/>
<evidence type="ECO:0000313" key="10">
    <source>
        <dbReference type="Proteomes" id="UP000346198"/>
    </source>
</evidence>
<keyword evidence="4 8" id="KW-0812">Transmembrane</keyword>
<keyword evidence="6 8" id="KW-1133">Transmembrane helix</keyword>
<evidence type="ECO:0000256" key="6">
    <source>
        <dbReference type="ARBA" id="ARBA00022989"/>
    </source>
</evidence>
<evidence type="ECO:0000256" key="8">
    <source>
        <dbReference type="SAM" id="Phobius"/>
    </source>
</evidence>
<evidence type="ECO:0000256" key="2">
    <source>
        <dbReference type="ARBA" id="ARBA00007776"/>
    </source>
</evidence>
<protein>
    <submittedName>
        <fullName evidence="9">Uncharacterized protein</fullName>
    </submittedName>
</protein>
<evidence type="ECO:0000256" key="4">
    <source>
        <dbReference type="ARBA" id="ARBA00022692"/>
    </source>
</evidence>
<comment type="subcellular location">
    <subcellularLocation>
        <location evidence="1">Cell membrane</location>
        <topology evidence="1">Multi-pass membrane protein</topology>
    </subcellularLocation>
</comment>
<accession>A0A6C2US45</accession>
<evidence type="ECO:0000256" key="1">
    <source>
        <dbReference type="ARBA" id="ARBA00004651"/>
    </source>
</evidence>
<organism evidence="9 10">
    <name type="scientific">Pontiella sulfatireligans</name>
    <dbReference type="NCBI Taxonomy" id="2750658"/>
    <lineage>
        <taxon>Bacteria</taxon>
        <taxon>Pseudomonadati</taxon>
        <taxon>Kiritimatiellota</taxon>
        <taxon>Kiritimatiellia</taxon>
        <taxon>Kiritimatiellales</taxon>
        <taxon>Pontiellaceae</taxon>
        <taxon>Pontiella</taxon>
    </lineage>
</organism>
<comment type="similarity">
    <text evidence="2">Belongs to the MreD family.</text>
</comment>
<feature type="transmembrane region" description="Helical" evidence="8">
    <location>
        <begin position="96"/>
        <end position="117"/>
    </location>
</feature>
<evidence type="ECO:0000256" key="7">
    <source>
        <dbReference type="ARBA" id="ARBA00023136"/>
    </source>
</evidence>
<feature type="transmembrane region" description="Helical" evidence="8">
    <location>
        <begin position="137"/>
        <end position="154"/>
    </location>
</feature>
<dbReference type="GO" id="GO:0005886">
    <property type="term" value="C:plasma membrane"/>
    <property type="evidence" value="ECO:0007669"/>
    <property type="project" value="UniProtKB-SubCell"/>
</dbReference>
<sequence>MTRRLLMLLTIGASALLQQLLPAWPLFGGVKPPLLAALALYYALRRDSRDMWLAVVTAALLQDGLDLGVFGPALLAFPMIGILAHRIRNEVFADGLVTQLVFGAAIGVFTTFIAILIHSASGQRPFHFGMASVRLLSSLWLGMAVLPLVSLSINKLEASLPQRRGYGWQ</sequence>
<evidence type="ECO:0000256" key="5">
    <source>
        <dbReference type="ARBA" id="ARBA00022960"/>
    </source>
</evidence>
<dbReference type="GO" id="GO:0008360">
    <property type="term" value="P:regulation of cell shape"/>
    <property type="evidence" value="ECO:0007669"/>
    <property type="project" value="UniProtKB-KW"/>
</dbReference>
<dbReference type="Proteomes" id="UP000346198">
    <property type="component" value="Unassembled WGS sequence"/>
</dbReference>
<reference evidence="9 10" key="1">
    <citation type="submission" date="2019-04" db="EMBL/GenBank/DDBJ databases">
        <authorList>
            <person name="Van Vliet M D."/>
        </authorList>
    </citation>
    <scope>NUCLEOTIDE SEQUENCE [LARGE SCALE GENOMIC DNA]</scope>
    <source>
        <strain evidence="9 10">F21</strain>
    </source>
</reference>
<dbReference type="InterPro" id="IPR007227">
    <property type="entry name" value="Cell_shape_determining_MreD"/>
</dbReference>
<name>A0A6C2US45_9BACT</name>
<keyword evidence="10" id="KW-1185">Reference proteome</keyword>
<dbReference type="NCBIfam" id="TIGR03426">
    <property type="entry name" value="shape_MreD"/>
    <property type="match status" value="1"/>
</dbReference>
<dbReference type="EMBL" id="CAAHFH010000002">
    <property type="protein sequence ID" value="VGO22071.1"/>
    <property type="molecule type" value="Genomic_DNA"/>
</dbReference>
<feature type="transmembrane region" description="Helical" evidence="8">
    <location>
        <begin position="52"/>
        <end position="84"/>
    </location>
</feature>
<evidence type="ECO:0000313" key="9">
    <source>
        <dbReference type="EMBL" id="VGO22071.1"/>
    </source>
</evidence>
<keyword evidence="3" id="KW-1003">Cell membrane</keyword>
<keyword evidence="5" id="KW-0133">Cell shape</keyword>
<evidence type="ECO:0000256" key="3">
    <source>
        <dbReference type="ARBA" id="ARBA00022475"/>
    </source>
</evidence>
<keyword evidence="7 8" id="KW-0472">Membrane</keyword>